<dbReference type="Pfam" id="PF20473">
    <property type="entry name" value="MmeI_Mtase"/>
    <property type="match status" value="1"/>
</dbReference>
<evidence type="ECO:0000256" key="1">
    <source>
        <dbReference type="ARBA" id="ARBA00011900"/>
    </source>
</evidence>
<name>A0ABV0KFE5_9CYAN</name>
<dbReference type="InterPro" id="IPR046819">
    <property type="entry name" value="MmeI_hel"/>
</dbReference>
<gene>
    <name evidence="9" type="ORF">NDI38_05820</name>
</gene>
<comment type="caution">
    <text evidence="9">The sequence shown here is derived from an EMBL/GenBank/DDBJ whole genome shotgun (WGS) entry which is preliminary data.</text>
</comment>
<dbReference type="Pfam" id="PF20466">
    <property type="entry name" value="MmeI_TRD"/>
    <property type="match status" value="1"/>
</dbReference>
<evidence type="ECO:0000259" key="8">
    <source>
        <dbReference type="Pfam" id="PF20473"/>
    </source>
</evidence>
<dbReference type="PANTHER" id="PTHR33841:SF1">
    <property type="entry name" value="DNA METHYLTRANSFERASE A"/>
    <property type="match status" value="1"/>
</dbReference>
<evidence type="ECO:0000259" key="5">
    <source>
        <dbReference type="Pfam" id="PF20464"/>
    </source>
</evidence>
<feature type="domain" description="MmeI-like N-terminal" evidence="5">
    <location>
        <begin position="8"/>
        <end position="101"/>
    </location>
</feature>
<evidence type="ECO:0000259" key="6">
    <source>
        <dbReference type="Pfam" id="PF20465"/>
    </source>
</evidence>
<evidence type="ECO:0000256" key="2">
    <source>
        <dbReference type="ARBA" id="ARBA00022603"/>
    </source>
</evidence>
<proteinExistence type="predicted"/>
<dbReference type="Proteomes" id="UP001476950">
    <property type="component" value="Unassembled WGS sequence"/>
</dbReference>
<keyword evidence="10" id="KW-1185">Reference proteome</keyword>
<dbReference type="PANTHER" id="PTHR33841">
    <property type="entry name" value="DNA METHYLTRANSFERASE YEEA-RELATED"/>
    <property type="match status" value="1"/>
</dbReference>
<dbReference type="GO" id="GO:0032259">
    <property type="term" value="P:methylation"/>
    <property type="evidence" value="ECO:0007669"/>
    <property type="project" value="UniProtKB-KW"/>
</dbReference>
<evidence type="ECO:0000259" key="7">
    <source>
        <dbReference type="Pfam" id="PF20466"/>
    </source>
</evidence>
<protein>
    <recommendedName>
        <fullName evidence="1">site-specific DNA-methyltransferase (adenine-specific)</fullName>
        <ecNumber evidence="1">2.1.1.72</ecNumber>
    </recommendedName>
</protein>
<dbReference type="InterPro" id="IPR046820">
    <property type="entry name" value="MmeI_TRD"/>
</dbReference>
<feature type="domain" description="MmeI-like helicase spacer" evidence="6">
    <location>
        <begin position="112"/>
        <end position="188"/>
    </location>
</feature>
<dbReference type="InterPro" id="IPR046816">
    <property type="entry name" value="MmeI_Mtase"/>
</dbReference>
<comment type="catalytic activity">
    <reaction evidence="4">
        <text>a 2'-deoxyadenosine in DNA + S-adenosyl-L-methionine = an N(6)-methyl-2'-deoxyadenosine in DNA + S-adenosyl-L-homocysteine + H(+)</text>
        <dbReference type="Rhea" id="RHEA:15197"/>
        <dbReference type="Rhea" id="RHEA-COMP:12418"/>
        <dbReference type="Rhea" id="RHEA-COMP:12419"/>
        <dbReference type="ChEBI" id="CHEBI:15378"/>
        <dbReference type="ChEBI" id="CHEBI:57856"/>
        <dbReference type="ChEBI" id="CHEBI:59789"/>
        <dbReference type="ChEBI" id="CHEBI:90615"/>
        <dbReference type="ChEBI" id="CHEBI:90616"/>
        <dbReference type="EC" id="2.1.1.72"/>
    </reaction>
</comment>
<keyword evidence="3" id="KW-0808">Transferase</keyword>
<dbReference type="InterPro" id="IPR046817">
    <property type="entry name" value="MmeI_N"/>
</dbReference>
<dbReference type="InterPro" id="IPR050953">
    <property type="entry name" value="N4_N6_ade-DNA_methylase"/>
</dbReference>
<dbReference type="Pfam" id="PF20465">
    <property type="entry name" value="MmeI_hel"/>
    <property type="match status" value="1"/>
</dbReference>
<feature type="domain" description="MmeI-like target recognition" evidence="7">
    <location>
        <begin position="536"/>
        <end position="734"/>
    </location>
</feature>
<dbReference type="Pfam" id="PF20464">
    <property type="entry name" value="MmeI_N"/>
    <property type="match status" value="1"/>
</dbReference>
<dbReference type="InterPro" id="IPR029063">
    <property type="entry name" value="SAM-dependent_MTases_sf"/>
</dbReference>
<feature type="domain" description="MmeI-like DNA-methyltransferase" evidence="8">
    <location>
        <begin position="270"/>
        <end position="508"/>
    </location>
</feature>
<evidence type="ECO:0000313" key="10">
    <source>
        <dbReference type="Proteomes" id="UP001476950"/>
    </source>
</evidence>
<dbReference type="SUPFAM" id="SSF53335">
    <property type="entry name" value="S-adenosyl-L-methionine-dependent methyltransferases"/>
    <property type="match status" value="1"/>
</dbReference>
<accession>A0ABV0KFE5</accession>
<dbReference type="EMBL" id="JAMPLM010000003">
    <property type="protein sequence ID" value="MEP1057949.1"/>
    <property type="molecule type" value="Genomic_DNA"/>
</dbReference>
<evidence type="ECO:0000256" key="3">
    <source>
        <dbReference type="ARBA" id="ARBA00022679"/>
    </source>
</evidence>
<evidence type="ECO:0000313" key="9">
    <source>
        <dbReference type="EMBL" id="MEP1057949.1"/>
    </source>
</evidence>
<sequence>MKKRGEDLNKHYAQAVTYWMQLQCPSYVMLCNFDEFWLYDFRKQSEEPIEKIALAHLPDRIGAFTFMNPELDRAPIFNNNLVSVTEKAAGRMGELLTMLTKRSRDAVDPKTAQRFVLQCVLAMFAEDRDLLPKDLFISLVRECLDRTRQGKSSNTYDILGNLFQEMNRPGIAPAGRYQGVDYFNGGLFREVQPLELTGKELELLEAAASQDWKAVRPSIFGNIFESAIGKSDSKERHAHGIHFTSEEDILKIVRPTITRYWEEKIAQTTKLAELYSLRMELQDYKVLDPACGSGNFLYMAYLELKRLERVLQDKIDADPKAKSEHGQMSIGFVTPQQFYGMDTNAFAVELARVTLMIARKVAIDLCDIHDQPALPLDTLDANIVCKDALFTEWVKADAIIGNPPFLGGARMRKERGDDYVERVFEKFSAIENQQIDFASYWFRLAHERLDENGRAGLVATNSISQGKSKAAALDYVTDNGGFIHDAISTQPWTGEAAVHVSIINWSRRNTGAFYLDNQKVGFISSSLKSTTNVSAAKPLKANANKSFRGVEPNGMGFLVTNEQVQDWLKADSRNQEVLKLFSMGANLAQNPHGLPERWVIDFNEMSVEDASDYKLPFQHVKATVKPERGKNRVQLLRDTWWKFKRTNQPMRTALSTLSHCFAVPRVSKWAMPLVISVDWLAGEKTVTFASDDFYVLGVLLSIVHRTWMEAQKSTLEDRTAYTPSTCFETFPFPQTPVVRLITTIRTTALELHDYRSTQMEKKQWGITKLYNEYFHEPTSQLHKLHAKLDALVLQAYGFSPDDDLLEKLLTLNLELAAKEKRGEAIVGPWAPTQFS</sequence>
<reference evidence="9 10" key="1">
    <citation type="submission" date="2022-04" db="EMBL/GenBank/DDBJ databases">
        <title>Positive selection, recombination, and allopatry shape intraspecific diversity of widespread and dominant cyanobacteria.</title>
        <authorList>
            <person name="Wei J."/>
            <person name="Shu W."/>
            <person name="Hu C."/>
        </authorList>
    </citation>
    <scope>NUCLEOTIDE SEQUENCE [LARGE SCALE GENOMIC DNA]</scope>
    <source>
        <strain evidence="9 10">AS-A4</strain>
    </source>
</reference>
<dbReference type="Gene3D" id="3.40.50.150">
    <property type="entry name" value="Vaccinia Virus protein VP39"/>
    <property type="match status" value="1"/>
</dbReference>
<dbReference type="EC" id="2.1.1.72" evidence="1"/>
<evidence type="ECO:0000256" key="4">
    <source>
        <dbReference type="ARBA" id="ARBA00047942"/>
    </source>
</evidence>
<keyword evidence="2 9" id="KW-0489">Methyltransferase</keyword>
<dbReference type="PROSITE" id="PS00092">
    <property type="entry name" value="N6_MTASE"/>
    <property type="match status" value="1"/>
</dbReference>
<dbReference type="GO" id="GO:0008168">
    <property type="term" value="F:methyltransferase activity"/>
    <property type="evidence" value="ECO:0007669"/>
    <property type="project" value="UniProtKB-KW"/>
</dbReference>
<dbReference type="InterPro" id="IPR002052">
    <property type="entry name" value="DNA_methylase_N6_adenine_CS"/>
</dbReference>
<organism evidence="9 10">
    <name type="scientific">Stenomitos frigidus AS-A4</name>
    <dbReference type="NCBI Taxonomy" id="2933935"/>
    <lineage>
        <taxon>Bacteria</taxon>
        <taxon>Bacillati</taxon>
        <taxon>Cyanobacteriota</taxon>
        <taxon>Cyanophyceae</taxon>
        <taxon>Leptolyngbyales</taxon>
        <taxon>Leptolyngbyaceae</taxon>
        <taxon>Stenomitos</taxon>
    </lineage>
</organism>
<dbReference type="PRINTS" id="PR00507">
    <property type="entry name" value="N12N6MTFRASE"/>
</dbReference>